<dbReference type="InterPro" id="IPR005586">
    <property type="entry name" value="ABC_trans_aux"/>
</dbReference>
<evidence type="ECO:0000313" key="3">
    <source>
        <dbReference type="EMBL" id="POZ53406.1"/>
    </source>
</evidence>
<feature type="chain" id="PRO_5015707930" description="ABC-type transport auxiliary lipoprotein component domain-containing protein" evidence="1">
    <location>
        <begin position="24"/>
        <end position="192"/>
    </location>
</feature>
<dbReference type="EMBL" id="PGFZ01000001">
    <property type="protein sequence ID" value="POZ53406.1"/>
    <property type="molecule type" value="Genomic_DNA"/>
</dbReference>
<protein>
    <recommendedName>
        <fullName evidence="2">ABC-type transport auxiliary lipoprotein component domain-containing protein</fullName>
    </recommendedName>
</protein>
<dbReference type="Pfam" id="PF03886">
    <property type="entry name" value="ABC_trans_aux"/>
    <property type="match status" value="1"/>
</dbReference>
<feature type="domain" description="ABC-type transport auxiliary lipoprotein component" evidence="2">
    <location>
        <begin position="25"/>
        <end position="184"/>
    </location>
</feature>
<dbReference type="AlphaFoldDB" id="A0A2S5CRJ9"/>
<organism evidence="3 4">
    <name type="scientific">Methylovulum psychrotolerans</name>
    <dbReference type="NCBI Taxonomy" id="1704499"/>
    <lineage>
        <taxon>Bacteria</taxon>
        <taxon>Pseudomonadati</taxon>
        <taxon>Pseudomonadota</taxon>
        <taxon>Gammaproteobacteria</taxon>
        <taxon>Methylococcales</taxon>
        <taxon>Methylococcaceae</taxon>
        <taxon>Methylovulum</taxon>
    </lineage>
</organism>
<name>A0A2S5CRJ9_9GAMM</name>
<dbReference type="SUPFAM" id="SSF159594">
    <property type="entry name" value="XCC0632-like"/>
    <property type="match status" value="1"/>
</dbReference>
<dbReference type="Proteomes" id="UP000237423">
    <property type="component" value="Unassembled WGS sequence"/>
</dbReference>
<keyword evidence="1" id="KW-0732">Signal</keyword>
<gene>
    <name evidence="3" type="ORF">AADEFJLK_00430</name>
</gene>
<evidence type="ECO:0000259" key="2">
    <source>
        <dbReference type="Pfam" id="PF03886"/>
    </source>
</evidence>
<evidence type="ECO:0000313" key="4">
    <source>
        <dbReference type="Proteomes" id="UP000237423"/>
    </source>
</evidence>
<dbReference type="RefSeq" id="WP_103973131.1">
    <property type="nucleotide sequence ID" value="NZ_PGFZ01000001.1"/>
</dbReference>
<accession>A0A2S5CRJ9</accession>
<dbReference type="Gene3D" id="3.40.50.10610">
    <property type="entry name" value="ABC-type transport auxiliary lipoprotein component"/>
    <property type="match status" value="1"/>
</dbReference>
<comment type="caution">
    <text evidence="3">The sequence shown here is derived from an EMBL/GenBank/DDBJ whole genome shotgun (WGS) entry which is preliminary data.</text>
</comment>
<dbReference type="PROSITE" id="PS51257">
    <property type="entry name" value="PROKAR_LIPOPROTEIN"/>
    <property type="match status" value="1"/>
</dbReference>
<sequence>MIKKSLALLAMLLAGCASTPATHFYVLEAVSQPAVPTVKDMKKRLIGVGPITLPPLLDRKQIVTRTLMNGIDVAEFHQWAAPLKDNVLDVLTQNLTQLQPENFIRPYPWSAYGTVNYRVLVDITRFDTRPGIAVNFEATWAIMDESNHKIIDNGRSKISHALIDTSYPASVHALSQVLGQFCSELSVALQKL</sequence>
<evidence type="ECO:0000256" key="1">
    <source>
        <dbReference type="SAM" id="SignalP"/>
    </source>
</evidence>
<proteinExistence type="predicted"/>
<feature type="signal peptide" evidence="1">
    <location>
        <begin position="1"/>
        <end position="23"/>
    </location>
</feature>
<reference evidence="3 4" key="1">
    <citation type="submission" date="2017-11" db="EMBL/GenBank/DDBJ databases">
        <title>Draft Genome Sequence of Methylobacter psychrotolerans Sph1T, an Obligate Methanotroph from Low-Temperature Environments.</title>
        <authorList>
            <person name="Oshkin I.Y."/>
            <person name="Miroshnikov K."/>
            <person name="Belova S.E."/>
            <person name="Korzhenkov A."/>
            <person name="Toshchakov S.V."/>
            <person name="Dedysh S.N."/>
        </authorList>
    </citation>
    <scope>NUCLEOTIDE SEQUENCE [LARGE SCALE GENOMIC DNA]</scope>
    <source>
        <strain evidence="3 4">Sph1</strain>
    </source>
</reference>